<dbReference type="PANTHER" id="PTHR35546">
    <property type="entry name" value="F-BOX PROTEIN INTERACTION DOMAIN PROTEIN-RELATED"/>
    <property type="match status" value="1"/>
</dbReference>
<dbReference type="Pfam" id="PF12937">
    <property type="entry name" value="F-box-like"/>
    <property type="match status" value="1"/>
</dbReference>
<dbReference type="SUPFAM" id="SSF81383">
    <property type="entry name" value="F-box domain"/>
    <property type="match status" value="1"/>
</dbReference>
<gene>
    <name evidence="2" type="ORF">LTRI10_LOCUS12203</name>
</gene>
<evidence type="ECO:0000313" key="2">
    <source>
        <dbReference type="EMBL" id="CAL1369763.1"/>
    </source>
</evidence>
<evidence type="ECO:0000259" key="1">
    <source>
        <dbReference type="SMART" id="SM00256"/>
    </source>
</evidence>
<accession>A0AAV2DAD7</accession>
<organism evidence="2 3">
    <name type="scientific">Linum trigynum</name>
    <dbReference type="NCBI Taxonomy" id="586398"/>
    <lineage>
        <taxon>Eukaryota</taxon>
        <taxon>Viridiplantae</taxon>
        <taxon>Streptophyta</taxon>
        <taxon>Embryophyta</taxon>
        <taxon>Tracheophyta</taxon>
        <taxon>Spermatophyta</taxon>
        <taxon>Magnoliopsida</taxon>
        <taxon>eudicotyledons</taxon>
        <taxon>Gunneridae</taxon>
        <taxon>Pentapetalae</taxon>
        <taxon>rosids</taxon>
        <taxon>fabids</taxon>
        <taxon>Malpighiales</taxon>
        <taxon>Linaceae</taxon>
        <taxon>Linum</taxon>
    </lineage>
</organism>
<evidence type="ECO:0000313" key="3">
    <source>
        <dbReference type="Proteomes" id="UP001497516"/>
    </source>
</evidence>
<dbReference type="InterPro" id="IPR001810">
    <property type="entry name" value="F-box_dom"/>
</dbReference>
<reference evidence="2 3" key="1">
    <citation type="submission" date="2024-04" db="EMBL/GenBank/DDBJ databases">
        <authorList>
            <person name="Fracassetti M."/>
        </authorList>
    </citation>
    <scope>NUCLEOTIDE SEQUENCE [LARGE SCALE GENOMIC DNA]</scope>
</reference>
<sequence length="459" mass="52272">MESASEGCLTFVSPSAPLDLLFVYSAVAMVTENRSSGRNSVASKWRLQRGRRKGMIRSKLGDPISSLEDSLMVEILIRLPNPRYSCRCKSVCKRWNSLISDAYFNRRFVSHHQSRYQPLLLSNHDTQAIIHSFPAPPLLTDEDKQGSFIVWDCFKDLVLCGFTDPGGKNLEWGRSYIICNPFTRQWVALPLAPERTLEYVAPCARLVAEPRTCSATVNLDLGNGQSFAFSSEYRFRVLCMYTQGIALRLDSFCSESGKWTKDARVIHRGFGILDSRITSHNGEFLASYLHYDRARGRPRFILAALHPFRLDLPPTIYTHASDIVEPLGDDWKFAISQGALHLVTIERAPGQLAVWRLEEDGKSWRKQYQGSVNSAATRGNYRLECFFLRDLHPEKPEIVFLEYVDPLNERYGIYSCDLTTSVEEMAFFAQVRRGIPSWKVMQASVSCWPTPIPRNSLME</sequence>
<name>A0AAV2DAD7_9ROSI</name>
<protein>
    <recommendedName>
        <fullName evidence="1">F-box domain-containing protein</fullName>
    </recommendedName>
</protein>
<feature type="domain" description="F-box" evidence="1">
    <location>
        <begin position="67"/>
        <end position="107"/>
    </location>
</feature>
<proteinExistence type="predicted"/>
<keyword evidence="3" id="KW-1185">Reference proteome</keyword>
<dbReference type="SMART" id="SM00256">
    <property type="entry name" value="FBOX"/>
    <property type="match status" value="1"/>
</dbReference>
<dbReference type="InterPro" id="IPR055290">
    <property type="entry name" value="At3g26010-like"/>
</dbReference>
<dbReference type="PANTHER" id="PTHR35546:SF130">
    <property type="entry name" value="EXPRESSED PROTEIN"/>
    <property type="match status" value="1"/>
</dbReference>
<dbReference type="Gene3D" id="1.20.1280.50">
    <property type="match status" value="1"/>
</dbReference>
<dbReference type="CDD" id="cd22157">
    <property type="entry name" value="F-box_AtFBW1-like"/>
    <property type="match status" value="1"/>
</dbReference>
<dbReference type="InterPro" id="IPR036047">
    <property type="entry name" value="F-box-like_dom_sf"/>
</dbReference>
<dbReference type="Proteomes" id="UP001497516">
    <property type="component" value="Chromosome 2"/>
</dbReference>
<dbReference type="AlphaFoldDB" id="A0AAV2DAD7"/>
<dbReference type="EMBL" id="OZ034815">
    <property type="protein sequence ID" value="CAL1369763.1"/>
    <property type="molecule type" value="Genomic_DNA"/>
</dbReference>